<protein>
    <submittedName>
        <fullName evidence="2">Release factor glutamine methyltransferase</fullName>
    </submittedName>
</protein>
<dbReference type="Gene3D" id="3.40.50.150">
    <property type="entry name" value="Vaccinia Virus protein VP39"/>
    <property type="match status" value="1"/>
</dbReference>
<dbReference type="EMBL" id="FOPW01000004">
    <property type="protein sequence ID" value="SFH37719.1"/>
    <property type="molecule type" value="Genomic_DNA"/>
</dbReference>
<feature type="region of interest" description="Disordered" evidence="1">
    <location>
        <begin position="1"/>
        <end position="21"/>
    </location>
</feature>
<dbReference type="GO" id="GO:0008168">
    <property type="term" value="F:methyltransferase activity"/>
    <property type="evidence" value="ECO:0007669"/>
    <property type="project" value="UniProtKB-KW"/>
</dbReference>
<comment type="caution">
    <text evidence="2">The sequence shown here is derived from an EMBL/GenBank/DDBJ whole genome shotgun (WGS) entry which is preliminary data.</text>
</comment>
<keyword evidence="2" id="KW-0808">Transferase</keyword>
<keyword evidence="2" id="KW-0489">Methyltransferase</keyword>
<sequence length="86" mass="9510">MPMEARLYEPRASADGGDDGLDVQRRISAAAPHWLSSSGCLLVETGQRQAPHTAEIFARHSLLPRILRSEELDATVVRGAREWTMP</sequence>
<name>A0ABY1EBM5_9MICO</name>
<dbReference type="Proteomes" id="UP000199681">
    <property type="component" value="Unassembled WGS sequence"/>
</dbReference>
<accession>A0ABY1EBM5</accession>
<proteinExistence type="predicted"/>
<dbReference type="GO" id="GO:0032259">
    <property type="term" value="P:methylation"/>
    <property type="evidence" value="ECO:0007669"/>
    <property type="project" value="UniProtKB-KW"/>
</dbReference>
<evidence type="ECO:0000313" key="2">
    <source>
        <dbReference type="EMBL" id="SFH37719.1"/>
    </source>
</evidence>
<evidence type="ECO:0000313" key="3">
    <source>
        <dbReference type="Proteomes" id="UP000199681"/>
    </source>
</evidence>
<organism evidence="2 3">
    <name type="scientific">Cryobacterium levicorallinum</name>
    <dbReference type="NCBI Taxonomy" id="995038"/>
    <lineage>
        <taxon>Bacteria</taxon>
        <taxon>Bacillati</taxon>
        <taxon>Actinomycetota</taxon>
        <taxon>Actinomycetes</taxon>
        <taxon>Micrococcales</taxon>
        <taxon>Microbacteriaceae</taxon>
        <taxon>Cryobacterium</taxon>
    </lineage>
</organism>
<reference evidence="2 3" key="1">
    <citation type="submission" date="2016-10" db="EMBL/GenBank/DDBJ databases">
        <authorList>
            <person name="Varghese N."/>
            <person name="Submissions S."/>
        </authorList>
    </citation>
    <scope>NUCLEOTIDE SEQUENCE [LARGE SCALE GENOMIC DNA]</scope>
    <source>
        <strain evidence="2 3">GMCC 1.11211</strain>
    </source>
</reference>
<gene>
    <name evidence="2" type="ORF">SAMN05216274_10474</name>
</gene>
<dbReference type="InterPro" id="IPR029063">
    <property type="entry name" value="SAM-dependent_MTases_sf"/>
</dbReference>
<evidence type="ECO:0000256" key="1">
    <source>
        <dbReference type="SAM" id="MobiDB-lite"/>
    </source>
</evidence>
<keyword evidence="3" id="KW-1185">Reference proteome</keyword>